<feature type="compositionally biased region" description="Pro residues" evidence="13">
    <location>
        <begin position="89"/>
        <end position="109"/>
    </location>
</feature>
<feature type="compositionally biased region" description="Polar residues" evidence="13">
    <location>
        <begin position="437"/>
        <end position="466"/>
    </location>
</feature>
<feature type="compositionally biased region" description="Basic and acidic residues" evidence="13">
    <location>
        <begin position="1267"/>
        <end position="1286"/>
    </location>
</feature>
<keyword evidence="7" id="KW-0804">Transcription</keyword>
<evidence type="ECO:0000256" key="8">
    <source>
        <dbReference type="ARBA" id="ARBA00023242"/>
    </source>
</evidence>
<name>A0A8S3YQ25_9EUPU</name>
<feature type="compositionally biased region" description="Polar residues" evidence="13">
    <location>
        <begin position="286"/>
        <end position="344"/>
    </location>
</feature>
<dbReference type="PANTHER" id="PTHR13413:SF0">
    <property type="entry name" value="YLP MOTIF-CONTAINING PROTEIN 1"/>
    <property type="match status" value="1"/>
</dbReference>
<dbReference type="Pfam" id="PF13671">
    <property type="entry name" value="AAA_33"/>
    <property type="match status" value="1"/>
</dbReference>
<dbReference type="InterPro" id="IPR058903">
    <property type="entry name" value="Spectrin_YLPM1-like"/>
</dbReference>
<comment type="subunit">
    <text evidence="10">Interacts with PPP1CA and NCOA5. Forms a complex with ILF2, ILF3, KHDRBS1, RBMX, NCOA5 and PPP1CA.</text>
</comment>
<feature type="compositionally biased region" description="Basic and acidic residues" evidence="13">
    <location>
        <begin position="1099"/>
        <end position="1211"/>
    </location>
</feature>
<comment type="caution">
    <text evidence="15">The sequence shown here is derived from an EMBL/GenBank/DDBJ whole genome shotgun (WGS) entry which is preliminary data.</text>
</comment>
<feature type="compositionally biased region" description="Low complexity" evidence="13">
    <location>
        <begin position="110"/>
        <end position="125"/>
    </location>
</feature>
<evidence type="ECO:0000313" key="16">
    <source>
        <dbReference type="Proteomes" id="UP000678393"/>
    </source>
</evidence>
<dbReference type="GO" id="GO:0032204">
    <property type="term" value="P:regulation of telomere maintenance"/>
    <property type="evidence" value="ECO:0007669"/>
    <property type="project" value="TreeGrafter"/>
</dbReference>
<feature type="compositionally biased region" description="Basic and acidic residues" evidence="13">
    <location>
        <begin position="994"/>
        <end position="1004"/>
    </location>
</feature>
<keyword evidence="6" id="KW-0805">Transcription regulation</keyword>
<protein>
    <recommendedName>
        <fullName evidence="11">YLP motif-containing protein 1</fullName>
    </recommendedName>
    <alternativeName>
        <fullName evidence="12">Nuclear protein ZAP3</fullName>
    </alternativeName>
</protein>
<feature type="compositionally biased region" description="Basic and acidic residues" evidence="13">
    <location>
        <begin position="544"/>
        <end position="560"/>
    </location>
</feature>
<evidence type="ECO:0000256" key="1">
    <source>
        <dbReference type="ARBA" id="ARBA00004324"/>
    </source>
</evidence>
<comment type="function">
    <text evidence="9">Plays a role in the reduction of telomerase activity during differentiation of embryonic stem cells by binding to the core promoter of TERT and controlling its down-regulation.</text>
</comment>
<evidence type="ECO:0000256" key="7">
    <source>
        <dbReference type="ARBA" id="ARBA00023163"/>
    </source>
</evidence>
<accession>A0A8S3YQ25</accession>
<feature type="compositionally biased region" description="Acidic residues" evidence="13">
    <location>
        <begin position="406"/>
        <end position="419"/>
    </location>
</feature>
<keyword evidence="8" id="KW-0539">Nucleus</keyword>
<dbReference type="InterPro" id="IPR026314">
    <property type="entry name" value="YLP_motif_con_p1"/>
</dbReference>
<evidence type="ECO:0000256" key="6">
    <source>
        <dbReference type="ARBA" id="ARBA00023015"/>
    </source>
</evidence>
<dbReference type="OrthoDB" id="6159028at2759"/>
<feature type="region of interest" description="Disordered" evidence="13">
    <location>
        <begin position="1231"/>
        <end position="1286"/>
    </location>
</feature>
<feature type="compositionally biased region" description="Basic and acidic residues" evidence="13">
    <location>
        <begin position="1235"/>
        <end position="1251"/>
    </location>
</feature>
<keyword evidence="4" id="KW-1017">Isopeptide bond</keyword>
<evidence type="ECO:0000256" key="5">
    <source>
        <dbReference type="ARBA" id="ARBA00022843"/>
    </source>
</evidence>
<keyword evidence="5" id="KW-0832">Ubl conjugation</keyword>
<feature type="compositionally biased region" description="Basic and acidic residues" evidence="13">
    <location>
        <begin position="1314"/>
        <end position="1344"/>
    </location>
</feature>
<sequence length="1552" mass="170745">MFNWNGPMRGPGFPQSQPMMPMSGSHMSQMSYQGGHPQWGQQAGMGMMMGLGWTPANQAHMFPQMMPGMVSMPVTPMMGGLGPAGSMAPAPPSQPPPPLPAEPPPPSPSAPRARSSPSPGHVHPPGLAPGQVHPGGPAPQQVRSQGVATRESNPRQGPATGSSAASGLQSDTEKAESDPLLVAELEKVKLEEVMFVEQYRQWKQQYDDWRTQNQNHPNKEQFGQYLEQWKTYEVQMESRRITIHTRKQQLENELARISAASASKAEAARLGSFVPSFKAVDSSQASSGKSAWDQGTQNVSQSSQDLQGTQNVSQSSRDLKGTQNVSQSSQDLQGTQNVSQSSQGVAVGGRENRLLNDQRAAPCGPGPGERFAGSGSVGPAIPGRMNQFAENMGNGGKATPVTVEEKGEEDMNLDEEEGEAGGAGIIEGGQQAEGNVWQGQQTPGTESLNQQSAGDWNSWNRAQENQWAGGVPRSARETGWADQTGRDRNLQQPTDSVRGQYGDGWTDSNPPAGLPFGSEAGQDVDSRVLRPGDLNTLGAATDGSSREGYSDRYYNDENDFRNFSQAGPGGGQFHRGGEPAIHRGRGGEFIRGRGRGEDFHRGMGVDPHRGRGGHFPLGRGDGPRGTEFSQGMATDYHSEDAGAMFSHSFRSEEFDHMEGPMRGRGGFYARGRGLPSLLSLGRGDGPRGTEFSQGMASDYHSENRGAVFNHSLHSEGFDPMGGPLRGRGGLSARGRGLPSLLSLEFNNRNQFSDLDLREGETAGPVVPAQADAGNENLFEGRVGREGQGYLNDDYEGSGSLPTSGRGFSQRGGLEHRGAAYRTPGGLVSENRGAAYRAPGGLVSEQFDGNLSLGQGSQRPIPGQDGLPWRPGANTSLTDVQYGADYARRPPLSSREGAPGQPEDDLQRLGEFAEANKLRQPDGPTPRDTTSDRGQIAKPDVSTDKNVWNNQPGDNISDRCSQQVAAGNVPVPGRERARRMSGHDDGQLQTKRGRFQSEEDRDENRVSLFATAGYDTPTERKRFLPAESIDYGHKGIDREKRSVQPAQVIDYGHGQSEVKISGVDLDAADQVDRPATNTIRGESDLLSDQVDRPATNTIREGQDRSRMSELRESQDRSRVSELREGQDRSRMTEQREGQDRSRVPELTKVQDRSRVPELTKVQDRSRVPELTKGQERSRLPELRDREASLRRTDVARRGDSPPSRRGDEFADQDLRLFEAAGVSSQRMWLSDDTDLRDDNRGSRAPLRQRDRFAEEEDLRGSRRSGLGSRDDGRRSRDKDSEAVRLLPRDDVRSTDYLEKHDDYYGRRSDMYDRRIQDPYLDRSSDYMRQREERQSGDVFPGRDGRYSSNSDVGLHGQDRDRLGRPLSPAIRDSTLLTTPPPQSKPESVKVEDLLCPPNRDSRPPQIVTIIRGLPGSGKTYVSKLLREKEISCGGSAPRMLCLDDYFMVDLEQEVPDPDTGKKVKKRVLEYEYEQALEDPYRQSLLKSFKKTIDDGFFPFIIVDATNEKVAHFSEFWSYAKSKGFQVYVGELTVDVATCIQRNVHHWTEWDIEK</sequence>
<dbReference type="Gene3D" id="3.40.50.300">
    <property type="entry name" value="P-loop containing nucleotide triphosphate hydrolases"/>
    <property type="match status" value="1"/>
</dbReference>
<dbReference type="PANTHER" id="PTHR13413">
    <property type="entry name" value="YLP MOTIF CONTAINING PROTEIN NUCLEAR PROTEIN ZAP"/>
    <property type="match status" value="1"/>
</dbReference>
<feature type="region of interest" description="Disordered" evidence="13">
    <location>
        <begin position="81"/>
        <end position="178"/>
    </location>
</feature>
<dbReference type="Proteomes" id="UP000678393">
    <property type="component" value="Unassembled WGS sequence"/>
</dbReference>
<evidence type="ECO:0000256" key="13">
    <source>
        <dbReference type="SAM" id="MobiDB-lite"/>
    </source>
</evidence>
<dbReference type="InterPro" id="IPR027417">
    <property type="entry name" value="P-loop_NTPase"/>
</dbReference>
<reference evidence="15" key="1">
    <citation type="submission" date="2021-04" db="EMBL/GenBank/DDBJ databases">
        <authorList>
            <consortium name="Molecular Ecology Group"/>
        </authorList>
    </citation>
    <scope>NUCLEOTIDE SEQUENCE</scope>
</reference>
<proteinExistence type="predicted"/>
<feature type="region of interest" description="Disordered" evidence="13">
    <location>
        <begin position="1314"/>
        <end position="1396"/>
    </location>
</feature>
<feature type="compositionally biased region" description="Basic and acidic residues" evidence="13">
    <location>
        <begin position="575"/>
        <end position="609"/>
    </location>
</feature>
<evidence type="ECO:0000256" key="12">
    <source>
        <dbReference type="ARBA" id="ARBA00083294"/>
    </source>
</evidence>
<evidence type="ECO:0000256" key="10">
    <source>
        <dbReference type="ARBA" id="ARBA00065932"/>
    </source>
</evidence>
<feature type="compositionally biased region" description="Polar residues" evidence="13">
    <location>
        <begin position="943"/>
        <end position="964"/>
    </location>
</feature>
<evidence type="ECO:0000313" key="15">
    <source>
        <dbReference type="EMBL" id="CAG5119307.1"/>
    </source>
</evidence>
<evidence type="ECO:0000256" key="11">
    <source>
        <dbReference type="ARBA" id="ARBA00068971"/>
    </source>
</evidence>
<gene>
    <name evidence="15" type="ORF">CUNI_LOCUS4865</name>
</gene>
<dbReference type="SUPFAM" id="SSF52540">
    <property type="entry name" value="P-loop containing nucleoside triphosphate hydrolases"/>
    <property type="match status" value="1"/>
</dbReference>
<feature type="region of interest" description="Disordered" evidence="13">
    <location>
        <begin position="785"/>
        <end position="831"/>
    </location>
</feature>
<evidence type="ECO:0000256" key="4">
    <source>
        <dbReference type="ARBA" id="ARBA00022499"/>
    </source>
</evidence>
<feature type="region of interest" description="Disordered" evidence="13">
    <location>
        <begin position="286"/>
        <end position="622"/>
    </location>
</feature>
<feature type="domain" description="YLPM1-like spectrin repeat" evidence="14">
    <location>
        <begin position="184"/>
        <end position="253"/>
    </location>
</feature>
<feature type="compositionally biased region" description="Polar residues" evidence="13">
    <location>
        <begin position="846"/>
        <end position="857"/>
    </location>
</feature>
<evidence type="ECO:0000256" key="9">
    <source>
        <dbReference type="ARBA" id="ARBA00058677"/>
    </source>
</evidence>
<feature type="non-terminal residue" evidence="15">
    <location>
        <position position="1"/>
    </location>
</feature>
<evidence type="ECO:0000256" key="2">
    <source>
        <dbReference type="ARBA" id="ARBA00022481"/>
    </source>
</evidence>
<keyword evidence="16" id="KW-1185">Reference proteome</keyword>
<feature type="region of interest" description="Disordered" evidence="13">
    <location>
        <begin position="846"/>
        <end position="1012"/>
    </location>
</feature>
<keyword evidence="3" id="KW-0678">Repressor</keyword>
<feature type="region of interest" description="Disordered" evidence="13">
    <location>
        <begin position="1033"/>
        <end position="1211"/>
    </location>
</feature>
<comment type="subcellular location">
    <subcellularLocation>
        <location evidence="1">Nucleus speckle</location>
    </subcellularLocation>
</comment>
<evidence type="ECO:0000256" key="3">
    <source>
        <dbReference type="ARBA" id="ARBA00022491"/>
    </source>
</evidence>
<dbReference type="Pfam" id="PF26583">
    <property type="entry name" value="Spectrin_YLPM1"/>
    <property type="match status" value="1"/>
</dbReference>
<dbReference type="EMBL" id="CAJHNH020000684">
    <property type="protein sequence ID" value="CAG5119307.1"/>
    <property type="molecule type" value="Genomic_DNA"/>
</dbReference>
<evidence type="ECO:0000259" key="14">
    <source>
        <dbReference type="Pfam" id="PF26583"/>
    </source>
</evidence>
<feature type="compositionally biased region" description="Polar residues" evidence="13">
    <location>
        <begin position="141"/>
        <end position="170"/>
    </location>
</feature>
<dbReference type="GO" id="GO:0016607">
    <property type="term" value="C:nuclear speck"/>
    <property type="evidence" value="ECO:0007669"/>
    <property type="project" value="UniProtKB-SubCell"/>
</dbReference>
<keyword evidence="2" id="KW-0488">Methylation</keyword>
<dbReference type="FunFam" id="3.40.50.300:FF:000399">
    <property type="entry name" value="YLP motif containing 1"/>
    <property type="match status" value="1"/>
</dbReference>
<organism evidence="15 16">
    <name type="scientific">Candidula unifasciata</name>
    <dbReference type="NCBI Taxonomy" id="100452"/>
    <lineage>
        <taxon>Eukaryota</taxon>
        <taxon>Metazoa</taxon>
        <taxon>Spiralia</taxon>
        <taxon>Lophotrochozoa</taxon>
        <taxon>Mollusca</taxon>
        <taxon>Gastropoda</taxon>
        <taxon>Heterobranchia</taxon>
        <taxon>Euthyneura</taxon>
        <taxon>Panpulmonata</taxon>
        <taxon>Eupulmonata</taxon>
        <taxon>Stylommatophora</taxon>
        <taxon>Helicina</taxon>
        <taxon>Helicoidea</taxon>
        <taxon>Geomitridae</taxon>
        <taxon>Candidula</taxon>
    </lineage>
</organism>